<dbReference type="FunFam" id="3.30.160.20:FF:000010">
    <property type="entry name" value="Peptide chain release factor 2"/>
    <property type="match status" value="1"/>
</dbReference>
<dbReference type="InterPro" id="IPR004374">
    <property type="entry name" value="PrfB"/>
</dbReference>
<dbReference type="InterPro" id="IPR045853">
    <property type="entry name" value="Pep_chain_release_fac_I_sf"/>
</dbReference>
<feature type="coiled-coil region" evidence="3">
    <location>
        <begin position="17"/>
        <end position="80"/>
    </location>
</feature>
<accession>A0A0W8E5B7</accession>
<feature type="domain" description="Prokaryotic-type class I peptide chain release factors" evidence="4">
    <location>
        <begin position="209"/>
        <end position="225"/>
    </location>
</feature>
<reference evidence="5" key="1">
    <citation type="journal article" date="2015" name="Proc. Natl. Acad. Sci. U.S.A.">
        <title>Networks of energetic and metabolic interactions define dynamics in microbial communities.</title>
        <authorList>
            <person name="Embree M."/>
            <person name="Liu J.K."/>
            <person name="Al-Bassam M.M."/>
            <person name="Zengler K."/>
        </authorList>
    </citation>
    <scope>NUCLEOTIDE SEQUENCE</scope>
</reference>
<dbReference type="SMART" id="SM00937">
    <property type="entry name" value="PCRF"/>
    <property type="match status" value="1"/>
</dbReference>
<dbReference type="Gene3D" id="3.30.70.1660">
    <property type="match status" value="1"/>
</dbReference>
<dbReference type="PANTHER" id="PTHR43116">
    <property type="entry name" value="PEPTIDE CHAIN RELEASE FACTOR 2"/>
    <property type="match status" value="1"/>
</dbReference>
<organism evidence="5">
    <name type="scientific">hydrocarbon metagenome</name>
    <dbReference type="NCBI Taxonomy" id="938273"/>
    <lineage>
        <taxon>unclassified sequences</taxon>
        <taxon>metagenomes</taxon>
        <taxon>ecological metagenomes</taxon>
    </lineage>
</organism>
<comment type="caution">
    <text evidence="5">The sequence shown here is derived from an EMBL/GenBank/DDBJ whole genome shotgun (WGS) entry which is preliminary data.</text>
</comment>
<dbReference type="HAMAP" id="MF_00094">
    <property type="entry name" value="Rel_fac_2"/>
    <property type="match status" value="1"/>
</dbReference>
<dbReference type="SUPFAM" id="SSF75620">
    <property type="entry name" value="Release factor"/>
    <property type="match status" value="1"/>
</dbReference>
<keyword evidence="3" id="KW-0175">Coiled coil</keyword>
<dbReference type="Gene3D" id="1.20.58.410">
    <property type="entry name" value="Release factor"/>
    <property type="match status" value="1"/>
</dbReference>
<name>A0A0W8E5B7_9ZZZZ</name>
<evidence type="ECO:0000256" key="2">
    <source>
        <dbReference type="ARBA" id="ARBA00022917"/>
    </source>
</evidence>
<dbReference type="Gene3D" id="3.30.160.20">
    <property type="match status" value="1"/>
</dbReference>
<dbReference type="InterPro" id="IPR000352">
    <property type="entry name" value="Pep_chain_release_fac_I"/>
</dbReference>
<evidence type="ECO:0000256" key="3">
    <source>
        <dbReference type="SAM" id="Coils"/>
    </source>
</evidence>
<dbReference type="Pfam" id="PF03462">
    <property type="entry name" value="PCRF"/>
    <property type="match status" value="1"/>
</dbReference>
<evidence type="ECO:0000313" key="5">
    <source>
        <dbReference type="EMBL" id="KUG03866.1"/>
    </source>
</evidence>
<dbReference type="GO" id="GO:0016149">
    <property type="term" value="F:translation release factor activity, codon specific"/>
    <property type="evidence" value="ECO:0007669"/>
    <property type="project" value="InterPro"/>
</dbReference>
<dbReference type="EMBL" id="LNQE01001866">
    <property type="protein sequence ID" value="KUG03866.1"/>
    <property type="molecule type" value="Genomic_DNA"/>
</dbReference>
<dbReference type="InterPro" id="IPR005139">
    <property type="entry name" value="PCRF"/>
</dbReference>
<proteinExistence type="inferred from homology"/>
<dbReference type="Pfam" id="PF00472">
    <property type="entry name" value="RF-1"/>
    <property type="match status" value="1"/>
</dbReference>
<protein>
    <submittedName>
        <fullName evidence="5">Peptide chain release factor 2</fullName>
    </submittedName>
</protein>
<dbReference type="PANTHER" id="PTHR43116:SF3">
    <property type="entry name" value="CLASS I PEPTIDE CHAIN RELEASE FACTOR"/>
    <property type="match status" value="1"/>
</dbReference>
<dbReference type="GO" id="GO:0005737">
    <property type="term" value="C:cytoplasm"/>
    <property type="evidence" value="ECO:0007669"/>
    <property type="project" value="InterPro"/>
</dbReference>
<evidence type="ECO:0000259" key="4">
    <source>
        <dbReference type="PROSITE" id="PS00745"/>
    </source>
</evidence>
<dbReference type="NCBIfam" id="TIGR00020">
    <property type="entry name" value="prfB"/>
    <property type="match status" value="1"/>
</dbReference>
<keyword evidence="2" id="KW-0648">Protein biosynthesis</keyword>
<gene>
    <name evidence="5" type="ORF">ASZ90_018763</name>
</gene>
<sequence>MQEKTIKPGFWDDNQQAQSILKEISDLQDIVKQYQDLYNNVGYIKDMLEIAEEENEEELISETIKELEQVQEKFKRFELLFLFSGEHDHNNAIVSLHAGAGGTEAQDWVEMLLRMYTRWAEATGYKVQIMDLLAGDEAGVKSVTFLVTGNYAYGKLRCEQGVHRLIRISPFDSSGRRHTSFASLSVLPDIDEEVEIGINTEDLRIDTYRSGGAGGQHVNKTDSAVRITHIPSGIVVQCQNERSQLSNRMAAMKILTARLYELKQKEMESSMEGLKGEYKEIAWGSQIRTYTLNPFNLIKDHRTNVETGNVQAVLDGDLDDYIYACLMLKNNW</sequence>
<dbReference type="PROSITE" id="PS00745">
    <property type="entry name" value="RF_PROK_I"/>
    <property type="match status" value="1"/>
</dbReference>
<comment type="similarity">
    <text evidence="1">Belongs to the prokaryotic/mitochondrial release factor family.</text>
</comment>
<evidence type="ECO:0000256" key="1">
    <source>
        <dbReference type="ARBA" id="ARBA00010835"/>
    </source>
</evidence>
<dbReference type="AlphaFoldDB" id="A0A0W8E5B7"/>